<accession>A0ABW3IPI7</accession>
<dbReference type="InterPro" id="IPR050261">
    <property type="entry name" value="FrsA_esterase"/>
</dbReference>
<keyword evidence="3" id="KW-1185">Reference proteome</keyword>
<name>A0ABW3IPI7_9RHOB</name>
<dbReference type="Pfam" id="PF12146">
    <property type="entry name" value="Hydrolase_4"/>
    <property type="match status" value="1"/>
</dbReference>
<comment type="caution">
    <text evidence="2">The sequence shown here is derived from an EMBL/GenBank/DDBJ whole genome shotgun (WGS) entry which is preliminary data.</text>
</comment>
<evidence type="ECO:0000259" key="1">
    <source>
        <dbReference type="Pfam" id="PF12146"/>
    </source>
</evidence>
<gene>
    <name evidence="2" type="ORF">ACFQ2S_09825</name>
</gene>
<dbReference type="EMBL" id="JBHTJT010000008">
    <property type="protein sequence ID" value="MFD0979950.1"/>
    <property type="molecule type" value="Genomic_DNA"/>
</dbReference>
<sequence>MASRLSAISKLSEERARLMEYPLSFMSDGLKLSGVLHVPEGRKPGQRLPTFIVLHGFVGTKDKSHVELVARMIEEMGYCVFRMDFRGCGQSEGARGEVRCFDQVADTRNALTFISEREEVDPDRIGLTGHSFGAAVAIFTGGVDRRVACVMSLCGWGDGERKFRGQHPTPEAWAKFTGILDEGRRHLAETGESMWVSRFDVVPIPEELRKNLSPHAQFEVPVETAISMYHFRAEDVVADIAPRPLLLFHTAGDVITPMEQSISLFQKAGANAELMIPTGVSHFPLSDEDAPYTRALISAWLKKFFPTPLGDHA</sequence>
<proteinExistence type="predicted"/>
<organism evidence="2 3">
    <name type="scientific">Tropicimonas aquimaris</name>
    <dbReference type="NCBI Taxonomy" id="914152"/>
    <lineage>
        <taxon>Bacteria</taxon>
        <taxon>Pseudomonadati</taxon>
        <taxon>Pseudomonadota</taxon>
        <taxon>Alphaproteobacteria</taxon>
        <taxon>Rhodobacterales</taxon>
        <taxon>Roseobacteraceae</taxon>
        <taxon>Tropicimonas</taxon>
    </lineage>
</organism>
<reference evidence="3" key="1">
    <citation type="journal article" date="2019" name="Int. J. Syst. Evol. Microbiol.">
        <title>The Global Catalogue of Microorganisms (GCM) 10K type strain sequencing project: providing services to taxonomists for standard genome sequencing and annotation.</title>
        <authorList>
            <consortium name="The Broad Institute Genomics Platform"/>
            <consortium name="The Broad Institute Genome Sequencing Center for Infectious Disease"/>
            <person name="Wu L."/>
            <person name="Ma J."/>
        </authorList>
    </citation>
    <scope>NUCLEOTIDE SEQUENCE [LARGE SCALE GENOMIC DNA]</scope>
    <source>
        <strain evidence="3">CCUG 60524</strain>
    </source>
</reference>
<dbReference type="InterPro" id="IPR029058">
    <property type="entry name" value="AB_hydrolase_fold"/>
</dbReference>
<dbReference type="PANTHER" id="PTHR22946">
    <property type="entry name" value="DIENELACTONE HYDROLASE DOMAIN-CONTAINING PROTEIN-RELATED"/>
    <property type="match status" value="1"/>
</dbReference>
<protein>
    <submittedName>
        <fullName evidence="2">Alpha/beta hydrolase</fullName>
    </submittedName>
</protein>
<dbReference type="RefSeq" id="WP_386074273.1">
    <property type="nucleotide sequence ID" value="NZ_JBHTJT010000008.1"/>
</dbReference>
<evidence type="ECO:0000313" key="3">
    <source>
        <dbReference type="Proteomes" id="UP001597108"/>
    </source>
</evidence>
<dbReference type="Gene3D" id="3.40.50.1820">
    <property type="entry name" value="alpha/beta hydrolase"/>
    <property type="match status" value="2"/>
</dbReference>
<dbReference type="GO" id="GO:0016787">
    <property type="term" value="F:hydrolase activity"/>
    <property type="evidence" value="ECO:0007669"/>
    <property type="project" value="UniProtKB-KW"/>
</dbReference>
<dbReference type="InterPro" id="IPR022742">
    <property type="entry name" value="Hydrolase_4"/>
</dbReference>
<keyword evidence="2" id="KW-0378">Hydrolase</keyword>
<dbReference type="PANTHER" id="PTHR22946:SF0">
    <property type="entry name" value="DIENELACTONE HYDROLASE DOMAIN-CONTAINING PROTEIN"/>
    <property type="match status" value="1"/>
</dbReference>
<dbReference type="Proteomes" id="UP001597108">
    <property type="component" value="Unassembled WGS sequence"/>
</dbReference>
<evidence type="ECO:0000313" key="2">
    <source>
        <dbReference type="EMBL" id="MFD0979950.1"/>
    </source>
</evidence>
<feature type="domain" description="Serine aminopeptidase S33" evidence="1">
    <location>
        <begin position="51"/>
        <end position="288"/>
    </location>
</feature>
<dbReference type="SUPFAM" id="SSF53474">
    <property type="entry name" value="alpha/beta-Hydrolases"/>
    <property type="match status" value="1"/>
</dbReference>